<dbReference type="EMBL" id="JACHXO010000002">
    <property type="protein sequence ID" value="MBB3193885.1"/>
    <property type="molecule type" value="Genomic_DNA"/>
</dbReference>
<evidence type="ECO:0000256" key="1">
    <source>
        <dbReference type="ARBA" id="ARBA00010645"/>
    </source>
</evidence>
<dbReference type="PANTHER" id="PTHR37483">
    <property type="entry name" value="UPF0125 PROTEIN RATB"/>
    <property type="match status" value="1"/>
</dbReference>
<name>A0ABR6GPC8_9BURK</name>
<accession>A0ABR6GPC8</accession>
<keyword evidence="5" id="KW-1185">Reference proteome</keyword>
<evidence type="ECO:0000313" key="5">
    <source>
        <dbReference type="Proteomes" id="UP000574369"/>
    </source>
</evidence>
<proteinExistence type="inferred from homology"/>
<comment type="caution">
    <text evidence="4">The sequence shown here is derived from an EMBL/GenBank/DDBJ whole genome shotgun (WGS) entry which is preliminary data.</text>
</comment>
<dbReference type="Pfam" id="PF03658">
    <property type="entry name" value="Ub-RnfH"/>
    <property type="match status" value="1"/>
</dbReference>
<comment type="similarity">
    <text evidence="1 2">Belongs to the UPF0125 (RnfH) family.</text>
</comment>
<organism evidence="4 5">
    <name type="scientific">Roseateles terrae</name>
    <dbReference type="NCBI Taxonomy" id="431060"/>
    <lineage>
        <taxon>Bacteria</taxon>
        <taxon>Pseudomonadati</taxon>
        <taxon>Pseudomonadota</taxon>
        <taxon>Betaproteobacteria</taxon>
        <taxon>Burkholderiales</taxon>
        <taxon>Sphaerotilaceae</taxon>
        <taxon>Roseateles</taxon>
    </lineage>
</organism>
<dbReference type="Gene3D" id="3.10.20.280">
    <property type="entry name" value="RnfH-like"/>
    <property type="match status" value="1"/>
</dbReference>
<sequence length="131" mass="14381">MGPADPTGAMPASGSSPGSGREAPGPDAGLGVELIWSPKQGQWQRLQLSLPEGSTVVEALRASQWFDEGELRTLKTGIWSKLRPLDTPLRSGDRVEVYRPLTVDPKEARRQRYQATGRRIVTRHRPLGKKA</sequence>
<dbReference type="SUPFAM" id="SSF54285">
    <property type="entry name" value="MoaD/ThiS"/>
    <property type="match status" value="1"/>
</dbReference>
<reference evidence="4 5" key="1">
    <citation type="submission" date="2020-08" db="EMBL/GenBank/DDBJ databases">
        <title>Genomic Encyclopedia of Type Strains, Phase III (KMG-III): the genomes of soil and plant-associated and newly described type strains.</title>
        <authorList>
            <person name="Whitman W."/>
        </authorList>
    </citation>
    <scope>NUCLEOTIDE SEQUENCE [LARGE SCALE GENOMIC DNA]</scope>
    <source>
        <strain evidence="4 5">CECT 7247</strain>
    </source>
</reference>
<evidence type="ECO:0000313" key="4">
    <source>
        <dbReference type="EMBL" id="MBB3193885.1"/>
    </source>
</evidence>
<feature type="region of interest" description="Disordered" evidence="3">
    <location>
        <begin position="1"/>
        <end position="31"/>
    </location>
</feature>
<dbReference type="RefSeq" id="WP_246409676.1">
    <property type="nucleotide sequence ID" value="NZ_JACHXO010000002.1"/>
</dbReference>
<evidence type="ECO:0000256" key="3">
    <source>
        <dbReference type="SAM" id="MobiDB-lite"/>
    </source>
</evidence>
<protein>
    <recommendedName>
        <fullName evidence="2">UPF0125 protein FHS28_001270</fullName>
    </recommendedName>
</protein>
<dbReference type="InterPro" id="IPR016155">
    <property type="entry name" value="Mopterin_synth/thiamin_S_b"/>
</dbReference>
<evidence type="ECO:0000256" key="2">
    <source>
        <dbReference type="HAMAP-Rule" id="MF_00460"/>
    </source>
</evidence>
<dbReference type="InterPro" id="IPR005346">
    <property type="entry name" value="RnfH"/>
</dbReference>
<dbReference type="InterPro" id="IPR037021">
    <property type="entry name" value="RnfH_sf"/>
</dbReference>
<dbReference type="Proteomes" id="UP000574369">
    <property type="component" value="Unassembled WGS sequence"/>
</dbReference>
<gene>
    <name evidence="4" type="ORF">FHS28_001270</name>
</gene>
<dbReference type="HAMAP" id="MF_00460">
    <property type="entry name" value="UPF0125_RnfH"/>
    <property type="match status" value="1"/>
</dbReference>
<feature type="compositionally biased region" description="Low complexity" evidence="3">
    <location>
        <begin position="1"/>
        <end position="26"/>
    </location>
</feature>
<dbReference type="PANTHER" id="PTHR37483:SF1">
    <property type="entry name" value="UPF0125 PROTEIN RATB"/>
    <property type="match status" value="1"/>
</dbReference>